<protein>
    <submittedName>
        <fullName evidence="1">Uncharacterized protein</fullName>
    </submittedName>
</protein>
<sequence length="197" mass="23541">MSMSIINVKNLRKFVDLALALDRLRLQEIIREIQKTIISKGAYFNHKLSPEQWEQYQEWVELTELIQAKTFQEEKTLVDIREKILKWQNPKVTFRDLISRELVKINFPKPCIKHFIEPIKKTILGKPIEENDYRPKRYLFKKFGKYNTIKRDRKLYWLYQTQRPYKGYGAIAKEAGLPAKTVESAIKSYKQKLTIGF</sequence>
<name>A0A0G0WE83_9BACT</name>
<reference evidence="1 2" key="1">
    <citation type="journal article" date="2015" name="Nature">
        <title>rRNA introns, odd ribosomes, and small enigmatic genomes across a large radiation of phyla.</title>
        <authorList>
            <person name="Brown C.T."/>
            <person name="Hug L.A."/>
            <person name="Thomas B.C."/>
            <person name="Sharon I."/>
            <person name="Castelle C.J."/>
            <person name="Singh A."/>
            <person name="Wilkins M.J."/>
            <person name="Williams K.H."/>
            <person name="Banfield J.F."/>
        </authorList>
    </citation>
    <scope>NUCLEOTIDE SEQUENCE [LARGE SCALE GENOMIC DNA]</scope>
</reference>
<dbReference type="AlphaFoldDB" id="A0A0G0WE83"/>
<organism evidence="1 2">
    <name type="scientific">Candidatus Daviesbacteria bacterium GW2011_GWB1_41_5</name>
    <dbReference type="NCBI Taxonomy" id="1618429"/>
    <lineage>
        <taxon>Bacteria</taxon>
        <taxon>Candidatus Daviesiibacteriota</taxon>
    </lineage>
</organism>
<dbReference type="Proteomes" id="UP000034753">
    <property type="component" value="Unassembled WGS sequence"/>
</dbReference>
<accession>A0A0G0WE83</accession>
<dbReference type="EMBL" id="LCBN01000079">
    <property type="protein sequence ID" value="KKS11240.1"/>
    <property type="molecule type" value="Genomic_DNA"/>
</dbReference>
<comment type="caution">
    <text evidence="1">The sequence shown here is derived from an EMBL/GenBank/DDBJ whole genome shotgun (WGS) entry which is preliminary data.</text>
</comment>
<evidence type="ECO:0000313" key="2">
    <source>
        <dbReference type="Proteomes" id="UP000034753"/>
    </source>
</evidence>
<gene>
    <name evidence="1" type="ORF">UU67_C0079G0002</name>
</gene>
<evidence type="ECO:0000313" key="1">
    <source>
        <dbReference type="EMBL" id="KKS11240.1"/>
    </source>
</evidence>
<proteinExistence type="predicted"/>